<dbReference type="Proteomes" id="UP000503088">
    <property type="component" value="Chromosome"/>
</dbReference>
<organism evidence="1 2">
    <name type="scientific">Kroppenstedtia pulmonis</name>
    <dbReference type="NCBI Taxonomy" id="1380685"/>
    <lineage>
        <taxon>Bacteria</taxon>
        <taxon>Bacillati</taxon>
        <taxon>Bacillota</taxon>
        <taxon>Bacilli</taxon>
        <taxon>Bacillales</taxon>
        <taxon>Thermoactinomycetaceae</taxon>
        <taxon>Kroppenstedtia</taxon>
    </lineage>
</organism>
<keyword evidence="2" id="KW-1185">Reference proteome</keyword>
<evidence type="ECO:0000313" key="2">
    <source>
        <dbReference type="Proteomes" id="UP000503088"/>
    </source>
</evidence>
<evidence type="ECO:0000313" key="1">
    <source>
        <dbReference type="EMBL" id="QKG84674.1"/>
    </source>
</evidence>
<name>A0A7D4CG38_9BACL</name>
<dbReference type="InterPro" id="IPR013785">
    <property type="entry name" value="Aldolase_TIM"/>
</dbReference>
<gene>
    <name evidence="1" type="ORF">GXN76_09420</name>
</gene>
<proteinExistence type="predicted"/>
<dbReference type="RefSeq" id="WP_173222609.1">
    <property type="nucleotide sequence ID" value="NZ_CP048104.1"/>
</dbReference>
<sequence length="58" mass="6952">MPERNDIRTPRNQIFKFQGILELYKVKATIRREHGSDMDAACDTLRNRHLNIEPENIW</sequence>
<reference evidence="1 2" key="1">
    <citation type="submission" date="2020-01" db="EMBL/GenBank/DDBJ databases">
        <authorList>
            <person name="Gulvik C.A."/>
            <person name="Batra D.G."/>
        </authorList>
    </citation>
    <scope>NUCLEOTIDE SEQUENCE [LARGE SCALE GENOMIC DNA]</scope>
    <source>
        <strain evidence="1 2">W9323</strain>
    </source>
</reference>
<dbReference type="EMBL" id="CP048104">
    <property type="protein sequence ID" value="QKG84674.1"/>
    <property type="molecule type" value="Genomic_DNA"/>
</dbReference>
<dbReference type="KEGG" id="kpul:GXN76_09420"/>
<protein>
    <submittedName>
        <fullName evidence="1">Uncharacterized protein</fullName>
    </submittedName>
</protein>
<accession>A0A7D4CG38</accession>
<dbReference type="Gene3D" id="3.20.20.70">
    <property type="entry name" value="Aldolase class I"/>
    <property type="match status" value="1"/>
</dbReference>
<dbReference type="AlphaFoldDB" id="A0A7D4CG38"/>